<dbReference type="Pfam" id="PF01633">
    <property type="entry name" value="Choline_kinase"/>
    <property type="match status" value="1"/>
</dbReference>
<dbReference type="PANTHER" id="PTHR22603">
    <property type="entry name" value="CHOLINE/ETHANOALAMINE KINASE"/>
    <property type="match status" value="1"/>
</dbReference>
<dbReference type="SUPFAM" id="SSF56112">
    <property type="entry name" value="Protein kinase-like (PK-like)"/>
    <property type="match status" value="1"/>
</dbReference>
<dbReference type="Gene3D" id="3.90.1200.10">
    <property type="match status" value="1"/>
</dbReference>
<dbReference type="AlphaFoldDB" id="A0A4U3MDE8"/>
<name>A0A4U3MDE8_9ACTN</name>
<protein>
    <recommendedName>
        <fullName evidence="3">Aminoglycoside phosphotransferase domain-containing protein</fullName>
    </recommendedName>
</protein>
<dbReference type="InterPro" id="IPR011009">
    <property type="entry name" value="Kinase-like_dom_sf"/>
</dbReference>
<dbReference type="GO" id="GO:0006646">
    <property type="term" value="P:phosphatidylethanolamine biosynthetic process"/>
    <property type="evidence" value="ECO:0007669"/>
    <property type="project" value="TreeGrafter"/>
</dbReference>
<evidence type="ECO:0000313" key="2">
    <source>
        <dbReference type="Proteomes" id="UP000308705"/>
    </source>
</evidence>
<dbReference type="GO" id="GO:0005737">
    <property type="term" value="C:cytoplasm"/>
    <property type="evidence" value="ECO:0007669"/>
    <property type="project" value="TreeGrafter"/>
</dbReference>
<evidence type="ECO:0000313" key="1">
    <source>
        <dbReference type="EMBL" id="TKK86740.1"/>
    </source>
</evidence>
<proteinExistence type="predicted"/>
<dbReference type="EMBL" id="SZQA01000019">
    <property type="protein sequence ID" value="TKK86740.1"/>
    <property type="molecule type" value="Genomic_DNA"/>
</dbReference>
<organism evidence="1 2">
    <name type="scientific">Herbidospora galbida</name>
    <dbReference type="NCBI Taxonomy" id="2575442"/>
    <lineage>
        <taxon>Bacteria</taxon>
        <taxon>Bacillati</taxon>
        <taxon>Actinomycetota</taxon>
        <taxon>Actinomycetes</taxon>
        <taxon>Streptosporangiales</taxon>
        <taxon>Streptosporangiaceae</taxon>
        <taxon>Herbidospora</taxon>
    </lineage>
</organism>
<dbReference type="PANTHER" id="PTHR22603:SF66">
    <property type="entry name" value="ETHANOLAMINE KINASE"/>
    <property type="match status" value="1"/>
</dbReference>
<dbReference type="OrthoDB" id="179763at2"/>
<dbReference type="RefSeq" id="WP_137248593.1">
    <property type="nucleotide sequence ID" value="NZ_SZQA01000019.1"/>
</dbReference>
<reference evidence="1 2" key="1">
    <citation type="submission" date="2019-04" db="EMBL/GenBank/DDBJ databases">
        <title>Herbidospora sp. NEAU-GS14.nov., a novel actinomycete isolated from soil.</title>
        <authorList>
            <person name="Han L."/>
        </authorList>
    </citation>
    <scope>NUCLEOTIDE SEQUENCE [LARGE SCALE GENOMIC DNA]</scope>
    <source>
        <strain evidence="1 2">NEAU-GS14</strain>
    </source>
</reference>
<keyword evidence="2" id="KW-1185">Reference proteome</keyword>
<sequence>MPDPVASALGLVASWAGRPVTHTRIKGGLSHYIARVETDDGDRWLLRVLDPKIAATGLGLPLNQEIANTVVAAGTGVGARVLHELPGALILEYIDGLTLDAPAVRARIPQVAQAARALHAGPRFANDFSIFRKYDGFVALCREHDLPMPDGFTDWTGAVRAIKETLAKRHITDVPCHNDLLPENFIEAQDRVRIVDYQLSGNNDPCFELGDIAAEASFDPDDVERLTRAYFGTHDEALIARVRLNVIMSNLTWTLWFVVHHGLVAQQRDFDYNAEAATKYAKATGDLTDPGFGSLMDAAGR</sequence>
<accession>A0A4U3MDE8</accession>
<dbReference type="GO" id="GO:0004305">
    <property type="term" value="F:ethanolamine kinase activity"/>
    <property type="evidence" value="ECO:0007669"/>
    <property type="project" value="TreeGrafter"/>
</dbReference>
<comment type="caution">
    <text evidence="1">The sequence shown here is derived from an EMBL/GenBank/DDBJ whole genome shotgun (WGS) entry which is preliminary data.</text>
</comment>
<dbReference type="Proteomes" id="UP000308705">
    <property type="component" value="Unassembled WGS sequence"/>
</dbReference>
<evidence type="ECO:0008006" key="3">
    <source>
        <dbReference type="Google" id="ProtNLM"/>
    </source>
</evidence>
<gene>
    <name evidence="1" type="ORF">FDA94_19965</name>
</gene>